<evidence type="ECO:0000313" key="1">
    <source>
        <dbReference type="EMBL" id="KPV53103.1"/>
    </source>
</evidence>
<proteinExistence type="predicted"/>
<evidence type="ECO:0000313" key="2">
    <source>
        <dbReference type="Proteomes" id="UP000050509"/>
    </source>
</evidence>
<comment type="caution">
    <text evidence="1">The sequence shown here is derived from an EMBL/GenBank/DDBJ whole genome shotgun (WGS) entry which is preliminary data.</text>
</comment>
<sequence length="197" mass="22810">MEPQRNFDQDFARFLMYFQAATPAIGNDYMLLPIADAPLPIYRERVYCYELYHQLRAEMERDPGRANFPYSLGGEVDKRAHPIMRGLDIDDAKPDLLVHTPGVMGGNLVIIEVKPVNAAAAGIQKDLRTLTAFRNRGRYHFAIYLVYGENERDFHRTRQAAVRFQGQDEERRIDLSLIDLYWHPEPGRAAERIGWND</sequence>
<dbReference type="PATRIC" id="fig|186479.3.peg.7083"/>
<dbReference type="EMBL" id="LJCR01000340">
    <property type="protein sequence ID" value="KPV53103.1"/>
    <property type="molecule type" value="Genomic_DNA"/>
</dbReference>
<organism evidence="1 2">
    <name type="scientific">Kouleothrix aurantiaca</name>
    <dbReference type="NCBI Taxonomy" id="186479"/>
    <lineage>
        <taxon>Bacteria</taxon>
        <taxon>Bacillati</taxon>
        <taxon>Chloroflexota</taxon>
        <taxon>Chloroflexia</taxon>
        <taxon>Chloroflexales</taxon>
        <taxon>Roseiflexineae</taxon>
        <taxon>Roseiflexaceae</taxon>
        <taxon>Kouleothrix</taxon>
    </lineage>
</organism>
<protein>
    <recommendedName>
        <fullName evidence="3">Methionyl-tRNA formyltransferase-like protein</fullName>
    </recommendedName>
</protein>
<name>A0A0P9D295_9CHLR</name>
<evidence type="ECO:0008006" key="3">
    <source>
        <dbReference type="Google" id="ProtNLM"/>
    </source>
</evidence>
<dbReference type="AlphaFoldDB" id="A0A0P9D295"/>
<accession>A0A0P9D295</accession>
<reference evidence="1 2" key="1">
    <citation type="submission" date="2015-09" db="EMBL/GenBank/DDBJ databases">
        <title>Draft genome sequence of Kouleothrix aurantiaca JCM 19913.</title>
        <authorList>
            <person name="Hemp J."/>
        </authorList>
    </citation>
    <scope>NUCLEOTIDE SEQUENCE [LARGE SCALE GENOMIC DNA]</scope>
    <source>
        <strain evidence="1 2">COM-B</strain>
    </source>
</reference>
<keyword evidence="2" id="KW-1185">Reference proteome</keyword>
<gene>
    <name evidence="1" type="ORF">SE17_11565</name>
</gene>
<dbReference type="Proteomes" id="UP000050509">
    <property type="component" value="Unassembled WGS sequence"/>
</dbReference>